<protein>
    <submittedName>
        <fullName evidence="1">Uncharacterized protein</fullName>
    </submittedName>
</protein>
<accession>I3X1W4</accession>
<reference evidence="1 2" key="1">
    <citation type="journal article" date="2012" name="J. Bacteriol.">
        <title>Complete genome sequence of the broad-host-range strain Sinorhizobium fredii USDA257.</title>
        <authorList>
            <person name="Schuldes J."/>
            <person name="Rodriguez Orbegoso M."/>
            <person name="Schmeisser C."/>
            <person name="Krishnan H.B."/>
            <person name="Daniel R."/>
            <person name="Streit W.R."/>
        </authorList>
    </citation>
    <scope>NUCLEOTIDE SEQUENCE [LARGE SCALE GENOMIC DNA]</scope>
    <source>
        <strain evidence="1 2">USDA 257</strain>
    </source>
</reference>
<dbReference type="EMBL" id="CP003563">
    <property type="protein sequence ID" value="AFL49870.1"/>
    <property type="molecule type" value="Genomic_DNA"/>
</dbReference>
<dbReference type="HOGENOM" id="CLU_214490_0_0_5"/>
<dbReference type="KEGG" id="sfd:USDA257_c12790"/>
<gene>
    <name evidence="1" type="ORF">USDA257_c12790</name>
</gene>
<evidence type="ECO:0000313" key="2">
    <source>
        <dbReference type="Proteomes" id="UP000006180"/>
    </source>
</evidence>
<evidence type="ECO:0000313" key="1">
    <source>
        <dbReference type="EMBL" id="AFL49870.1"/>
    </source>
</evidence>
<organism evidence="1 2">
    <name type="scientific">Sinorhizobium fredii (strain USDA 257)</name>
    <dbReference type="NCBI Taxonomy" id="1185652"/>
    <lineage>
        <taxon>Bacteria</taxon>
        <taxon>Pseudomonadati</taxon>
        <taxon>Pseudomonadota</taxon>
        <taxon>Alphaproteobacteria</taxon>
        <taxon>Hyphomicrobiales</taxon>
        <taxon>Rhizobiaceae</taxon>
        <taxon>Sinorhizobium/Ensifer group</taxon>
        <taxon>Sinorhizobium</taxon>
    </lineage>
</organism>
<sequence>MVDRIVLSACFSRLLAPLRSSASGRRLVSLLGAGLLSLI</sequence>
<dbReference type="PATRIC" id="fig|1185652.3.peg.1328"/>
<dbReference type="Proteomes" id="UP000006180">
    <property type="component" value="Chromosome"/>
</dbReference>
<dbReference type="AlphaFoldDB" id="I3X1W4"/>
<proteinExistence type="predicted"/>
<name>I3X1W4_SINF2</name>
<dbReference type="STRING" id="1185652.USDA257_c12790"/>